<keyword evidence="7 8" id="KW-0449">Lipoprotein</keyword>
<accession>W5SBY6</accession>
<reference evidence="9" key="1">
    <citation type="submission" date="2013-02" db="EMBL/GenBank/DDBJ databases">
        <title>Comparative genomics of Borrelia species.</title>
        <authorList>
            <person name="Schwan T.G."/>
            <person name="Raffel S.J."/>
            <person name="Porcella S.F."/>
        </authorList>
    </citation>
    <scope>NUCLEOTIDE SEQUENCE</scope>
    <source>
        <strain evidence="9">YOR</strain>
        <plasmid evidence="9">unnamed</plasmid>
    </source>
</reference>
<evidence type="ECO:0000256" key="4">
    <source>
        <dbReference type="ARBA" id="ARBA00023136"/>
    </source>
</evidence>
<evidence type="ECO:0000256" key="8">
    <source>
        <dbReference type="RuleBase" id="RU363105"/>
    </source>
</evidence>
<dbReference type="GO" id="GO:0009279">
    <property type="term" value="C:cell outer membrane"/>
    <property type="evidence" value="ECO:0007669"/>
    <property type="project" value="UniProtKB-SubCell"/>
</dbReference>
<sequence>MFTSFGDIVSKVLGFSTETKKSDVGAYFKTVQDTIQGTKDKLNKIVTDMKREGNPNAAETETAVNKLITETLDKIIEGAKTASDAIGITGDDLLGNVAAANAAGAAGLGLIV</sequence>
<evidence type="ECO:0000256" key="7">
    <source>
        <dbReference type="ARBA" id="ARBA00023288"/>
    </source>
</evidence>
<evidence type="ECO:0000313" key="9">
    <source>
        <dbReference type="EMBL" id="AHH04410.1"/>
    </source>
</evidence>
<dbReference type="SUPFAM" id="SSF74748">
    <property type="entry name" value="Variable surface antigen VlsE"/>
    <property type="match status" value="1"/>
</dbReference>
<proteinExistence type="predicted"/>
<dbReference type="EMBL" id="CP004185">
    <property type="protein sequence ID" value="AHH04410.1"/>
    <property type="molecule type" value="Genomic_DNA"/>
</dbReference>
<keyword evidence="6 8" id="KW-0998">Cell outer membrane</keyword>
<keyword evidence="3" id="KW-0732">Signal</keyword>
<dbReference type="InterPro" id="IPR000680">
    <property type="entry name" value="Borrelia_lipo"/>
</dbReference>
<protein>
    <recommendedName>
        <fullName evidence="8">Variable large protein</fullName>
    </recommendedName>
</protein>
<organism evidence="9">
    <name type="scientific">Borrelia nietonii YOR</name>
    <dbReference type="NCBI Taxonomy" id="1293576"/>
    <lineage>
        <taxon>Bacteria</taxon>
        <taxon>Pseudomonadati</taxon>
        <taxon>Spirochaetota</taxon>
        <taxon>Spirochaetia</taxon>
        <taxon>Spirochaetales</taxon>
        <taxon>Borreliaceae</taxon>
        <taxon>Borrelia</taxon>
        <taxon>Borrelia nietonii</taxon>
    </lineage>
</organism>
<comment type="function">
    <text evidence="1 8">The Vlp and Vsp proteins are antigenically distinct proteins, only one vlp or vsp gene is transcriptionally active at any one time. Switching between these genes is a mechanism of host immune response evasion.</text>
</comment>
<keyword evidence="5 8" id="KW-0564">Palmitate</keyword>
<evidence type="ECO:0000256" key="3">
    <source>
        <dbReference type="ARBA" id="ARBA00022729"/>
    </source>
</evidence>
<keyword evidence="4 8" id="KW-0472">Membrane</keyword>
<evidence type="ECO:0000256" key="5">
    <source>
        <dbReference type="ARBA" id="ARBA00023139"/>
    </source>
</evidence>
<dbReference type="AlphaFoldDB" id="W5SBY6"/>
<comment type="subcellular location">
    <subcellularLocation>
        <location evidence="2 8">Cell outer membrane</location>
        <topology evidence="2 8">Lipid-anchor</topology>
    </subcellularLocation>
</comment>
<keyword evidence="9" id="KW-0614">Plasmid</keyword>
<evidence type="ECO:0000256" key="6">
    <source>
        <dbReference type="ARBA" id="ARBA00023237"/>
    </source>
</evidence>
<geneLocation type="plasmid" evidence="9">
    <name>unnamed</name>
</geneLocation>
<name>W5SBY6_9SPIR</name>
<evidence type="ECO:0000256" key="2">
    <source>
        <dbReference type="ARBA" id="ARBA00004459"/>
    </source>
</evidence>
<evidence type="ECO:0000256" key="1">
    <source>
        <dbReference type="ARBA" id="ARBA00003932"/>
    </source>
</evidence>
<dbReference type="Pfam" id="PF00921">
    <property type="entry name" value="Lipoprotein_2"/>
    <property type="match status" value="1"/>
</dbReference>
<gene>
    <name evidence="9" type="ORF">BHY_1460</name>
</gene>
<dbReference type="HOGENOM" id="CLU_054711_5_2_12"/>